<reference evidence="9 10" key="1">
    <citation type="submission" date="2019-08" db="EMBL/GenBank/DDBJ databases">
        <authorList>
            <person name="Khan S.A."/>
            <person name="Jeon C.O."/>
            <person name="Jeong S.E."/>
        </authorList>
    </citation>
    <scope>NUCLEOTIDE SEQUENCE [LARGE SCALE GENOMIC DNA]</scope>
    <source>
        <strain evidence="10">IMCC1728</strain>
    </source>
</reference>
<dbReference type="GO" id="GO:0022857">
    <property type="term" value="F:transmembrane transporter activity"/>
    <property type="evidence" value="ECO:0007669"/>
    <property type="project" value="InterPro"/>
</dbReference>
<evidence type="ECO:0000256" key="8">
    <source>
        <dbReference type="SAM" id="Phobius"/>
    </source>
</evidence>
<dbReference type="PANTHER" id="PTHR30558">
    <property type="entry name" value="EXBD MEMBRANE COMPONENT OF PMF-DRIVEN MACROMOLECULE IMPORT SYSTEM"/>
    <property type="match status" value="1"/>
</dbReference>
<comment type="caution">
    <text evidence="9">The sequence shown here is derived from an EMBL/GenBank/DDBJ whole genome shotgun (WGS) entry which is preliminary data.</text>
</comment>
<gene>
    <name evidence="9" type="ORF">FSC37_00150</name>
</gene>
<dbReference type="Pfam" id="PF02472">
    <property type="entry name" value="ExbD"/>
    <property type="match status" value="1"/>
</dbReference>
<keyword evidence="7" id="KW-0653">Protein transport</keyword>
<dbReference type="GO" id="GO:0005886">
    <property type="term" value="C:plasma membrane"/>
    <property type="evidence" value="ECO:0007669"/>
    <property type="project" value="UniProtKB-SubCell"/>
</dbReference>
<dbReference type="Proteomes" id="UP000321832">
    <property type="component" value="Unassembled WGS sequence"/>
</dbReference>
<keyword evidence="7" id="KW-0813">Transport</keyword>
<dbReference type="GO" id="GO:0015031">
    <property type="term" value="P:protein transport"/>
    <property type="evidence" value="ECO:0007669"/>
    <property type="project" value="UniProtKB-KW"/>
</dbReference>
<proteinExistence type="inferred from homology"/>
<keyword evidence="3" id="KW-1003">Cell membrane</keyword>
<comment type="similarity">
    <text evidence="2 7">Belongs to the ExbD/TolR family.</text>
</comment>
<keyword evidence="4 7" id="KW-0812">Transmembrane</keyword>
<evidence type="ECO:0000256" key="7">
    <source>
        <dbReference type="RuleBase" id="RU003879"/>
    </source>
</evidence>
<name>A0A5C6TZZ2_9BURK</name>
<sequence>MRVRRVRKPVAHLEVTAFINVIVVLVPFLLSTAVFSRPAVIELSLPAQNSGVEQLKVNDLKLEVVIRPDALDVGDRIGGLIQHIPNNAQGYDLTSLSTLMQQVKAKFPDTKTATVLAQPTTSYEVLVQVMDTVREANVAAGAAVAPASAPAKPGQLARVELFPDISIGDAPISVAKK</sequence>
<organism evidence="9 10">
    <name type="scientific">Piscinibacter aquaticus</name>
    <dbReference type="NCBI Taxonomy" id="392597"/>
    <lineage>
        <taxon>Bacteria</taxon>
        <taxon>Pseudomonadati</taxon>
        <taxon>Pseudomonadota</taxon>
        <taxon>Betaproteobacteria</taxon>
        <taxon>Burkholderiales</taxon>
        <taxon>Sphaerotilaceae</taxon>
        <taxon>Piscinibacter</taxon>
    </lineage>
</organism>
<evidence type="ECO:0000256" key="6">
    <source>
        <dbReference type="ARBA" id="ARBA00023136"/>
    </source>
</evidence>
<evidence type="ECO:0000256" key="1">
    <source>
        <dbReference type="ARBA" id="ARBA00004162"/>
    </source>
</evidence>
<evidence type="ECO:0000256" key="3">
    <source>
        <dbReference type="ARBA" id="ARBA00022475"/>
    </source>
</evidence>
<dbReference type="AlphaFoldDB" id="A0A5C6TZZ2"/>
<dbReference type="PANTHER" id="PTHR30558:SF3">
    <property type="entry name" value="BIOPOLYMER TRANSPORT PROTEIN EXBD-RELATED"/>
    <property type="match status" value="1"/>
</dbReference>
<evidence type="ECO:0000256" key="5">
    <source>
        <dbReference type="ARBA" id="ARBA00022989"/>
    </source>
</evidence>
<dbReference type="InterPro" id="IPR003400">
    <property type="entry name" value="ExbD"/>
</dbReference>
<dbReference type="EMBL" id="VOPW01000001">
    <property type="protein sequence ID" value="TXC65126.1"/>
    <property type="molecule type" value="Genomic_DNA"/>
</dbReference>
<evidence type="ECO:0000256" key="2">
    <source>
        <dbReference type="ARBA" id="ARBA00005811"/>
    </source>
</evidence>
<keyword evidence="5 8" id="KW-1133">Transmembrane helix</keyword>
<keyword evidence="10" id="KW-1185">Reference proteome</keyword>
<evidence type="ECO:0000313" key="10">
    <source>
        <dbReference type="Proteomes" id="UP000321832"/>
    </source>
</evidence>
<comment type="subcellular location">
    <subcellularLocation>
        <location evidence="1">Cell membrane</location>
        <topology evidence="1">Single-pass membrane protein</topology>
    </subcellularLocation>
    <subcellularLocation>
        <location evidence="7">Cell membrane</location>
        <topology evidence="7">Single-pass type II membrane protein</topology>
    </subcellularLocation>
</comment>
<keyword evidence="6 8" id="KW-0472">Membrane</keyword>
<feature type="transmembrane region" description="Helical" evidence="8">
    <location>
        <begin position="12"/>
        <end position="35"/>
    </location>
</feature>
<accession>A0A5C6TZZ2</accession>
<evidence type="ECO:0000256" key="4">
    <source>
        <dbReference type="ARBA" id="ARBA00022692"/>
    </source>
</evidence>
<evidence type="ECO:0000313" key="9">
    <source>
        <dbReference type="EMBL" id="TXC65126.1"/>
    </source>
</evidence>
<protein>
    <submittedName>
        <fullName evidence="9">Biopolymer transporter ExbD</fullName>
    </submittedName>
</protein>